<dbReference type="STRING" id="1121326.CLMAG_45950"/>
<gene>
    <name evidence="1" type="ORF">CLMAG_45950</name>
</gene>
<evidence type="ECO:0000313" key="2">
    <source>
        <dbReference type="Proteomes" id="UP000076603"/>
    </source>
</evidence>
<comment type="caution">
    <text evidence="1">The sequence shown here is derived from an EMBL/GenBank/DDBJ whole genome shotgun (WGS) entry which is preliminary data.</text>
</comment>
<dbReference type="PATRIC" id="fig|1121326.3.peg.4655"/>
<sequence>MFLFKKKNLSNEKEKVGNDILNWSAGNERFLNVISTPCNSAEIFLKVMLYYVERNKKIIYITNESYDDVNILNVIKKYTDFRDYTYIKSLKTSINSSLKICNFTNALQLKEKFDLVIYDDIRSFPSHDKYEILDLIYKISNEDSRLIVYSIEPVLKNNRELVLPIKDNRIPIIEPRTILTRIDINRDIPFVIYDYLRWSIDSDRKVIICVPDEKKLENVYFYINNYCRNISKNIICFRKGKADKKLIANFQKMKKVIVITNDFENVFPNSANVDVMVYFADDLRFNYKKLTYFCGSVGRSERYWKGEVIFLANEETEDMEKAKSITRNFNKEAWEMGLLKI</sequence>
<dbReference type="EMBL" id="LWAE01000006">
    <property type="protein sequence ID" value="KZL90104.1"/>
    <property type="molecule type" value="Genomic_DNA"/>
</dbReference>
<keyword evidence="2" id="KW-1185">Reference proteome</keyword>
<reference evidence="1 2" key="1">
    <citation type="submission" date="2016-04" db="EMBL/GenBank/DDBJ databases">
        <title>Genome sequence of Clostridium magnum DSM 2767.</title>
        <authorList>
            <person name="Poehlein A."/>
            <person name="Uhlig R."/>
            <person name="Fischer R."/>
            <person name="Bahl H."/>
            <person name="Daniel R."/>
        </authorList>
    </citation>
    <scope>NUCLEOTIDE SEQUENCE [LARGE SCALE GENOMIC DNA]</scope>
    <source>
        <strain evidence="1 2">DSM 2767</strain>
    </source>
</reference>
<protein>
    <submittedName>
        <fullName evidence="1">Uncharacterized protein</fullName>
    </submittedName>
</protein>
<proteinExistence type="predicted"/>
<dbReference type="OrthoDB" id="1933944at2"/>
<evidence type="ECO:0000313" key="1">
    <source>
        <dbReference type="EMBL" id="KZL90104.1"/>
    </source>
</evidence>
<dbReference type="AlphaFoldDB" id="A0A162RM21"/>
<accession>A0A162RM21</accession>
<dbReference type="RefSeq" id="WP_066627514.1">
    <property type="nucleotide sequence ID" value="NZ_FQXL01000006.1"/>
</dbReference>
<name>A0A162RM21_9CLOT</name>
<organism evidence="1 2">
    <name type="scientific">Clostridium magnum DSM 2767</name>
    <dbReference type="NCBI Taxonomy" id="1121326"/>
    <lineage>
        <taxon>Bacteria</taxon>
        <taxon>Bacillati</taxon>
        <taxon>Bacillota</taxon>
        <taxon>Clostridia</taxon>
        <taxon>Eubacteriales</taxon>
        <taxon>Clostridiaceae</taxon>
        <taxon>Clostridium</taxon>
    </lineage>
</organism>
<dbReference type="Proteomes" id="UP000076603">
    <property type="component" value="Unassembled WGS sequence"/>
</dbReference>